<evidence type="ECO:0000256" key="1">
    <source>
        <dbReference type="ARBA" id="ARBA00007705"/>
    </source>
</evidence>
<keyword evidence="13 16" id="KW-0234">DNA repair</keyword>
<dbReference type="Pfam" id="PF01367">
    <property type="entry name" value="5_3_exonuc"/>
    <property type="match status" value="1"/>
</dbReference>
<feature type="compositionally biased region" description="Low complexity" evidence="17">
    <location>
        <begin position="338"/>
        <end position="348"/>
    </location>
</feature>
<keyword evidence="7" id="KW-0540">Nuclease</keyword>
<dbReference type="SMART" id="SM00482">
    <property type="entry name" value="POLAc"/>
    <property type="match status" value="1"/>
</dbReference>
<comment type="similarity">
    <text evidence="1 16">Belongs to the DNA polymerase type-A family.</text>
</comment>
<keyword evidence="9 16" id="KW-0378">Hydrolase</keyword>
<dbReference type="SMART" id="SM00474">
    <property type="entry name" value="35EXOc"/>
    <property type="match status" value="1"/>
</dbReference>
<organism evidence="21 22">
    <name type="scientific">Natronomicrosphaera hydrolytica</name>
    <dbReference type="NCBI Taxonomy" id="3242702"/>
    <lineage>
        <taxon>Bacteria</taxon>
        <taxon>Pseudomonadati</taxon>
        <taxon>Planctomycetota</taxon>
        <taxon>Phycisphaerae</taxon>
        <taxon>Phycisphaerales</taxon>
        <taxon>Phycisphaeraceae</taxon>
        <taxon>Natronomicrosphaera</taxon>
    </lineage>
</organism>
<dbReference type="CDD" id="cd09898">
    <property type="entry name" value="H3TH_53EXO"/>
    <property type="match status" value="1"/>
</dbReference>
<dbReference type="Pfam" id="PF00476">
    <property type="entry name" value="DNA_pol_A"/>
    <property type="match status" value="1"/>
</dbReference>
<dbReference type="PANTHER" id="PTHR10133">
    <property type="entry name" value="DNA POLYMERASE I"/>
    <property type="match status" value="1"/>
</dbReference>
<dbReference type="InterPro" id="IPR029060">
    <property type="entry name" value="PIN-like_dom_sf"/>
</dbReference>
<dbReference type="InterPro" id="IPR020045">
    <property type="entry name" value="DNA_polI_H3TH"/>
</dbReference>
<keyword evidence="12 16" id="KW-0238">DNA-binding</keyword>
<keyword evidence="4 16" id="KW-0808">Transferase</keyword>
<keyword evidence="8 16" id="KW-0227">DNA damage</keyword>
<dbReference type="InterPro" id="IPR043502">
    <property type="entry name" value="DNA/RNA_pol_sf"/>
</dbReference>
<evidence type="ECO:0000256" key="11">
    <source>
        <dbReference type="ARBA" id="ARBA00022932"/>
    </source>
</evidence>
<evidence type="ECO:0000256" key="9">
    <source>
        <dbReference type="ARBA" id="ARBA00022801"/>
    </source>
</evidence>
<dbReference type="Gene3D" id="3.30.420.10">
    <property type="entry name" value="Ribonuclease H-like superfamily/Ribonuclease H"/>
    <property type="match status" value="1"/>
</dbReference>
<evidence type="ECO:0000256" key="3">
    <source>
        <dbReference type="ARBA" id="ARBA00020311"/>
    </source>
</evidence>
<gene>
    <name evidence="16 21" type="primary">polA</name>
    <name evidence="21" type="ORF">ACERK3_14900</name>
</gene>
<dbReference type="InterPro" id="IPR002562">
    <property type="entry name" value="3'-5'_exonuclease_dom"/>
</dbReference>
<accession>A0ABV4U8X7</accession>
<name>A0ABV4U8X7_9BACT</name>
<keyword evidence="22" id="KW-1185">Reference proteome</keyword>
<feature type="region of interest" description="Disordered" evidence="17">
    <location>
        <begin position="299"/>
        <end position="350"/>
    </location>
</feature>
<comment type="caution">
    <text evidence="21">The sequence shown here is derived from an EMBL/GenBank/DDBJ whole genome shotgun (WGS) entry which is preliminary data.</text>
</comment>
<dbReference type="CDD" id="cd06139">
    <property type="entry name" value="DNA_polA_I_Ecoli_like_exo"/>
    <property type="match status" value="1"/>
</dbReference>
<dbReference type="SUPFAM" id="SSF88723">
    <property type="entry name" value="PIN domain-like"/>
    <property type="match status" value="1"/>
</dbReference>
<comment type="catalytic activity">
    <reaction evidence="14 16">
        <text>DNA(n) + a 2'-deoxyribonucleoside 5'-triphosphate = DNA(n+1) + diphosphate</text>
        <dbReference type="Rhea" id="RHEA:22508"/>
        <dbReference type="Rhea" id="RHEA-COMP:17339"/>
        <dbReference type="Rhea" id="RHEA-COMP:17340"/>
        <dbReference type="ChEBI" id="CHEBI:33019"/>
        <dbReference type="ChEBI" id="CHEBI:61560"/>
        <dbReference type="ChEBI" id="CHEBI:173112"/>
        <dbReference type="EC" id="2.7.7.7"/>
    </reaction>
</comment>
<dbReference type="InterPro" id="IPR036279">
    <property type="entry name" value="5-3_exonuclease_C_sf"/>
</dbReference>
<evidence type="ECO:0000256" key="14">
    <source>
        <dbReference type="ARBA" id="ARBA00049244"/>
    </source>
</evidence>
<dbReference type="InterPro" id="IPR008918">
    <property type="entry name" value="HhH2"/>
</dbReference>
<evidence type="ECO:0000256" key="5">
    <source>
        <dbReference type="ARBA" id="ARBA00022695"/>
    </source>
</evidence>
<evidence type="ECO:0000313" key="22">
    <source>
        <dbReference type="Proteomes" id="UP001575105"/>
    </source>
</evidence>
<evidence type="ECO:0000256" key="16">
    <source>
        <dbReference type="RuleBase" id="RU004460"/>
    </source>
</evidence>
<evidence type="ECO:0000256" key="17">
    <source>
        <dbReference type="SAM" id="MobiDB-lite"/>
    </source>
</evidence>
<dbReference type="NCBIfam" id="NF004397">
    <property type="entry name" value="PRK05755.1"/>
    <property type="match status" value="1"/>
</dbReference>
<dbReference type="CDD" id="cd08637">
    <property type="entry name" value="DNA_pol_A_pol_I_C"/>
    <property type="match status" value="1"/>
</dbReference>
<keyword evidence="11 16" id="KW-0239">DNA-directed DNA polymerase</keyword>
<evidence type="ECO:0000256" key="10">
    <source>
        <dbReference type="ARBA" id="ARBA00022839"/>
    </source>
</evidence>
<evidence type="ECO:0000256" key="15">
    <source>
        <dbReference type="NCBIfam" id="TIGR00593"/>
    </source>
</evidence>
<evidence type="ECO:0000256" key="4">
    <source>
        <dbReference type="ARBA" id="ARBA00022679"/>
    </source>
</evidence>
<dbReference type="InterPro" id="IPR018320">
    <property type="entry name" value="DNA_polymerase_1"/>
</dbReference>
<dbReference type="Proteomes" id="UP001575105">
    <property type="component" value="Unassembled WGS sequence"/>
</dbReference>
<keyword evidence="10 16" id="KW-0269">Exonuclease</keyword>
<dbReference type="InterPro" id="IPR012337">
    <property type="entry name" value="RNaseH-like_sf"/>
</dbReference>
<dbReference type="GO" id="GO:0003887">
    <property type="term" value="F:DNA-directed DNA polymerase activity"/>
    <property type="evidence" value="ECO:0007669"/>
    <property type="project" value="UniProtKB-EC"/>
</dbReference>
<dbReference type="CDD" id="cd09859">
    <property type="entry name" value="PIN_53EXO"/>
    <property type="match status" value="1"/>
</dbReference>
<evidence type="ECO:0000256" key="13">
    <source>
        <dbReference type="ARBA" id="ARBA00023204"/>
    </source>
</evidence>
<evidence type="ECO:0000256" key="7">
    <source>
        <dbReference type="ARBA" id="ARBA00022722"/>
    </source>
</evidence>
<keyword evidence="5 16" id="KW-0548">Nucleotidyltransferase</keyword>
<dbReference type="Gene3D" id="1.20.1060.10">
    <property type="entry name" value="Taq DNA Polymerase, Chain T, domain 4"/>
    <property type="match status" value="1"/>
</dbReference>
<dbReference type="InterPro" id="IPR002298">
    <property type="entry name" value="DNA_polymerase_A"/>
</dbReference>
<feature type="domain" description="5'-3' exonuclease" evidence="19">
    <location>
        <begin position="7"/>
        <end position="268"/>
    </location>
</feature>
<dbReference type="Gene3D" id="3.40.50.1010">
    <property type="entry name" value="5'-nuclease"/>
    <property type="match status" value="1"/>
</dbReference>
<feature type="compositionally biased region" description="Low complexity" evidence="17">
    <location>
        <begin position="302"/>
        <end position="316"/>
    </location>
</feature>
<dbReference type="PANTHER" id="PTHR10133:SF27">
    <property type="entry name" value="DNA POLYMERASE NU"/>
    <property type="match status" value="1"/>
</dbReference>
<feature type="domain" description="DNA-directed DNA polymerase family A palm" evidence="20">
    <location>
        <begin position="717"/>
        <end position="924"/>
    </location>
</feature>
<dbReference type="SMART" id="SM00279">
    <property type="entry name" value="HhH2"/>
    <property type="match status" value="1"/>
</dbReference>
<feature type="domain" description="3'-5' exonuclease" evidence="18">
    <location>
        <begin position="358"/>
        <end position="543"/>
    </location>
</feature>
<sequence length="960" mass="105839">MPRDTPDNTLYLIDGHAQIFRAYYAIRTSMTSPVTGEPTNAVFAYTGMLLKLFNQFRPHYVAMAIDSPGKTFRDELYEDYKAQREAPPEDFAQQIPRILEITRLFGIPVLGQEGAEADDLIATITQRILDDAGHADVKLRLVSKDKDLEQLLGDRVTMFDIHTDTTIDTDWLMEKRGITPEQVIDLLTLTGDSVDNIPGVKGIGPKTASALLQQYGSIDSLYEHLDEIKGKRKENLVAAREFLPTAKKLVTLDRDVDIPFNLEDARVGGIDAQTLRVLFKQMGFNRHVDELDRLIANGSGGVPQTTSGPTSTGGSVAKAAASKPADPQQPGLFDTGEPDASADAAPRPDLSRAEQYDYAAITTREQLDDLVATLKQQKLIAVDTETIGLGHKTQLCGICLAWRAGQGVYVPVRSPEPGKHLDPTTVLDALRPVLEDDALPKCGHNLKYDLLVLRHAGVQLRGVAFDSMVGAYLLNKPGLGMDHLALAELQHETIPISQLIGAKGRGKTQKTMDQVPLDVITPYAAEDADLSLRLAEKMRPELDELGMSALLDTIETPLVSVLAEMEHHGVLVNPAVLDEQRKKLDERIIELRDAIHDAAGEPFNIDSPKQLAEVLFTKLKLPVGKRTKTGPSTDVEVLEKLCDNEELTDEQRAVPKLMVEYRQLTKLVGTYLESLKEAIDEKSKRIHASFHQTGTTTGRLSSSGPNLQNIPIRTDIGRQIRKAFIADPDHVLLCADYSQIELRILAHLSNDEALIDAFEKDQDIHAAVAAQVFGVDLDAVTSEQRGHAKTINFGIVYGVTAYGLARRIENLDVDAAKTLIADYRARFTGIDRFLAECIAHAEQHGYVKTMLGRRRPIPQISSTNGNQRALGERLAINTVVQGSAADLIKQAMVNLHRRIERDKLPMRMLLQIHDELVLETPGSEAAAMGKIVREEMEQAMSLKVPLRVDLGQGANWFDAK</sequence>
<evidence type="ECO:0000256" key="12">
    <source>
        <dbReference type="ARBA" id="ARBA00023125"/>
    </source>
</evidence>
<dbReference type="PRINTS" id="PR00868">
    <property type="entry name" value="DNAPOLI"/>
</dbReference>
<dbReference type="InterPro" id="IPR001098">
    <property type="entry name" value="DNA-dir_DNA_pol_A_palm_dom"/>
</dbReference>
<evidence type="ECO:0000259" key="18">
    <source>
        <dbReference type="SMART" id="SM00474"/>
    </source>
</evidence>
<dbReference type="NCBIfam" id="TIGR00593">
    <property type="entry name" value="pola"/>
    <property type="match status" value="1"/>
</dbReference>
<dbReference type="Gene3D" id="1.10.150.20">
    <property type="entry name" value="5' to 3' exonuclease, C-terminal subdomain"/>
    <property type="match status" value="2"/>
</dbReference>
<dbReference type="SUPFAM" id="SSF53098">
    <property type="entry name" value="Ribonuclease H-like"/>
    <property type="match status" value="1"/>
</dbReference>
<protein>
    <recommendedName>
        <fullName evidence="3 15">DNA polymerase I</fullName>
        <ecNumber evidence="2 15">2.7.7.7</ecNumber>
    </recommendedName>
</protein>
<keyword evidence="6 16" id="KW-0235">DNA replication</keyword>
<evidence type="ECO:0000259" key="19">
    <source>
        <dbReference type="SMART" id="SM00475"/>
    </source>
</evidence>
<dbReference type="InterPro" id="IPR002421">
    <property type="entry name" value="5-3_exonuclease"/>
</dbReference>
<dbReference type="Pfam" id="PF01612">
    <property type="entry name" value="DNA_pol_A_exo1"/>
    <property type="match status" value="1"/>
</dbReference>
<dbReference type="Gene3D" id="3.30.70.370">
    <property type="match status" value="1"/>
</dbReference>
<comment type="function">
    <text evidence="16">In addition to polymerase activity, this DNA polymerase exhibits 3'-5' and 5'-3' exonuclease activity.</text>
</comment>
<evidence type="ECO:0000256" key="6">
    <source>
        <dbReference type="ARBA" id="ARBA00022705"/>
    </source>
</evidence>
<dbReference type="RefSeq" id="WP_425346501.1">
    <property type="nucleotide sequence ID" value="NZ_JBGUBD010000010.1"/>
</dbReference>
<proteinExistence type="inferred from homology"/>
<dbReference type="EC" id="2.7.7.7" evidence="2 15"/>
<evidence type="ECO:0000256" key="2">
    <source>
        <dbReference type="ARBA" id="ARBA00012417"/>
    </source>
</evidence>
<dbReference type="EMBL" id="JBGUBD010000010">
    <property type="protein sequence ID" value="MFA9479575.1"/>
    <property type="molecule type" value="Genomic_DNA"/>
</dbReference>
<dbReference type="Pfam" id="PF02739">
    <property type="entry name" value="5_3_exonuc_N"/>
    <property type="match status" value="1"/>
</dbReference>
<reference evidence="21 22" key="1">
    <citation type="submission" date="2024-08" db="EMBL/GenBank/DDBJ databases">
        <title>Whole-genome sequencing of halo(alkali)philic microorganisms from hypersaline lakes.</title>
        <authorList>
            <person name="Sorokin D.Y."/>
            <person name="Merkel A.Y."/>
            <person name="Messina E."/>
            <person name="Yakimov M."/>
        </authorList>
    </citation>
    <scope>NUCLEOTIDE SEQUENCE [LARGE SCALE GENOMIC DNA]</scope>
    <source>
        <strain evidence="21 22">AB-hyl4</strain>
    </source>
</reference>
<evidence type="ECO:0000259" key="20">
    <source>
        <dbReference type="SMART" id="SM00482"/>
    </source>
</evidence>
<evidence type="ECO:0000256" key="8">
    <source>
        <dbReference type="ARBA" id="ARBA00022763"/>
    </source>
</evidence>
<dbReference type="InterPro" id="IPR020046">
    <property type="entry name" value="5-3_exonucl_a-hlix_arch_N"/>
</dbReference>
<evidence type="ECO:0000313" key="21">
    <source>
        <dbReference type="EMBL" id="MFA9479575.1"/>
    </source>
</evidence>
<dbReference type="SUPFAM" id="SSF47807">
    <property type="entry name" value="5' to 3' exonuclease, C-terminal subdomain"/>
    <property type="match status" value="1"/>
</dbReference>
<dbReference type="SMART" id="SM00475">
    <property type="entry name" value="53EXOc"/>
    <property type="match status" value="1"/>
</dbReference>
<dbReference type="SUPFAM" id="SSF56672">
    <property type="entry name" value="DNA/RNA polymerases"/>
    <property type="match status" value="1"/>
</dbReference>
<dbReference type="InterPro" id="IPR036397">
    <property type="entry name" value="RNaseH_sf"/>
</dbReference>